<dbReference type="SMART" id="SM00066">
    <property type="entry name" value="GAL4"/>
    <property type="match status" value="1"/>
</dbReference>
<gene>
    <name evidence="10" type="ORF">J8A68_004727</name>
</gene>
<comment type="caution">
    <text evidence="10">The sequence shown here is derived from an EMBL/GenBank/DDBJ whole genome shotgun (WGS) entry which is preliminary data.</text>
</comment>
<dbReference type="OrthoDB" id="5418899at2759"/>
<sequence length="313" mass="34726">MTSWTSQSWSESNPTEGTSNSNQATATASTALEVNTTSQLQPTTPDSYPTTSTSTNANQTYRSTHPSYQLGPIPSLAQMQHRGMYAAPSSSYPTSELEKPTQPIPPSYQQYPPSLTYFSGDFFGGPEYGGSQMNSNPSVPRQQSHHGIMPPVPVQPFQVPEYSIQPNPPPEQTWDQFGLQTQHQESTSKGTIRPSKDGKKAGKRLSSRRKSSTENGSDSSPKSSTSGSPGGTQPVKKRSRMGCLTCRQRKKRCCETRPRCTECSRLRLKCTWPKPGMEHKNKPKDAKDEENYINHEIYGRIKVLRGIVEYKSK</sequence>
<evidence type="ECO:0000256" key="8">
    <source>
        <dbReference type="SAM" id="MobiDB-lite"/>
    </source>
</evidence>
<keyword evidence="7" id="KW-0539">Nucleus</keyword>
<feature type="compositionally biased region" description="Basic residues" evidence="8">
    <location>
        <begin position="201"/>
        <end position="210"/>
    </location>
</feature>
<feature type="region of interest" description="Disordered" evidence="8">
    <location>
        <begin position="1"/>
        <end position="241"/>
    </location>
</feature>
<keyword evidence="5" id="KW-0238">DNA-binding</keyword>
<evidence type="ECO:0000313" key="10">
    <source>
        <dbReference type="EMBL" id="KAG7661779.1"/>
    </source>
</evidence>
<evidence type="ECO:0000259" key="9">
    <source>
        <dbReference type="PROSITE" id="PS50048"/>
    </source>
</evidence>
<feature type="compositionally biased region" description="Polar residues" evidence="8">
    <location>
        <begin position="56"/>
        <end position="67"/>
    </location>
</feature>
<dbReference type="Pfam" id="PF00172">
    <property type="entry name" value="Zn_clus"/>
    <property type="match status" value="1"/>
</dbReference>
<keyword evidence="4" id="KW-0805">Transcription regulation</keyword>
<keyword evidence="2" id="KW-0479">Metal-binding</keyword>
<evidence type="ECO:0000256" key="4">
    <source>
        <dbReference type="ARBA" id="ARBA00023015"/>
    </source>
</evidence>
<dbReference type="GO" id="GO:0000981">
    <property type="term" value="F:DNA-binding transcription factor activity, RNA polymerase II-specific"/>
    <property type="evidence" value="ECO:0007669"/>
    <property type="project" value="InterPro"/>
</dbReference>
<organism evidence="10 11">
    <name type="scientific">[Candida] subhashii</name>
    <dbReference type="NCBI Taxonomy" id="561895"/>
    <lineage>
        <taxon>Eukaryota</taxon>
        <taxon>Fungi</taxon>
        <taxon>Dikarya</taxon>
        <taxon>Ascomycota</taxon>
        <taxon>Saccharomycotina</taxon>
        <taxon>Pichiomycetes</taxon>
        <taxon>Debaryomycetaceae</taxon>
        <taxon>Spathaspora</taxon>
    </lineage>
</organism>
<evidence type="ECO:0000313" key="11">
    <source>
        <dbReference type="Proteomes" id="UP000694255"/>
    </source>
</evidence>
<feature type="compositionally biased region" description="Low complexity" evidence="8">
    <location>
        <begin position="18"/>
        <end position="31"/>
    </location>
</feature>
<feature type="compositionally biased region" description="Polar residues" evidence="8">
    <location>
        <begin position="131"/>
        <end position="142"/>
    </location>
</feature>
<dbReference type="RefSeq" id="XP_049262012.1">
    <property type="nucleotide sequence ID" value="XM_049408717.1"/>
</dbReference>
<accession>A0A8J5QGK0</accession>
<evidence type="ECO:0000256" key="7">
    <source>
        <dbReference type="ARBA" id="ARBA00023242"/>
    </source>
</evidence>
<keyword evidence="11" id="KW-1185">Reference proteome</keyword>
<dbReference type="EMBL" id="JAGSYN010000199">
    <property type="protein sequence ID" value="KAG7661779.1"/>
    <property type="molecule type" value="Genomic_DNA"/>
</dbReference>
<dbReference type="GO" id="GO:0005634">
    <property type="term" value="C:nucleus"/>
    <property type="evidence" value="ECO:0007669"/>
    <property type="project" value="UniProtKB-SubCell"/>
</dbReference>
<name>A0A8J5QGK0_9ASCO</name>
<proteinExistence type="predicted"/>
<protein>
    <submittedName>
        <fullName evidence="10">CZF1</fullName>
    </submittedName>
</protein>
<feature type="compositionally biased region" description="Low complexity" evidence="8">
    <location>
        <begin position="42"/>
        <end position="55"/>
    </location>
</feature>
<dbReference type="PROSITE" id="PS50048">
    <property type="entry name" value="ZN2_CY6_FUNGAL_2"/>
    <property type="match status" value="1"/>
</dbReference>
<feature type="compositionally biased region" description="Polar residues" evidence="8">
    <location>
        <begin position="1"/>
        <end position="17"/>
    </location>
</feature>
<feature type="domain" description="Zn(2)-C6 fungal-type" evidence="9">
    <location>
        <begin position="242"/>
        <end position="272"/>
    </location>
</feature>
<dbReference type="CDD" id="cd00067">
    <property type="entry name" value="GAL4"/>
    <property type="match status" value="1"/>
</dbReference>
<dbReference type="Proteomes" id="UP000694255">
    <property type="component" value="Unassembled WGS sequence"/>
</dbReference>
<evidence type="ECO:0000256" key="1">
    <source>
        <dbReference type="ARBA" id="ARBA00004123"/>
    </source>
</evidence>
<dbReference type="AlphaFoldDB" id="A0A8J5QGK0"/>
<comment type="subcellular location">
    <subcellularLocation>
        <location evidence="1">Nucleus</location>
    </subcellularLocation>
</comment>
<dbReference type="GO" id="GO:0003677">
    <property type="term" value="F:DNA binding"/>
    <property type="evidence" value="ECO:0007669"/>
    <property type="project" value="UniProtKB-KW"/>
</dbReference>
<dbReference type="PROSITE" id="PS00463">
    <property type="entry name" value="ZN2_CY6_FUNGAL_1"/>
    <property type="match status" value="1"/>
</dbReference>
<dbReference type="GeneID" id="73471527"/>
<evidence type="ECO:0000256" key="3">
    <source>
        <dbReference type="ARBA" id="ARBA00022833"/>
    </source>
</evidence>
<reference evidence="10 11" key="1">
    <citation type="journal article" date="2021" name="DNA Res.">
        <title>Genome analysis of Candida subhashii reveals its hybrid nature and dual mitochondrial genome conformations.</title>
        <authorList>
            <person name="Mixao V."/>
            <person name="Hegedusova E."/>
            <person name="Saus E."/>
            <person name="Pryszcz L.P."/>
            <person name="Cillingova A."/>
            <person name="Nosek J."/>
            <person name="Gabaldon T."/>
        </authorList>
    </citation>
    <scope>NUCLEOTIDE SEQUENCE [LARGE SCALE GENOMIC DNA]</scope>
    <source>
        <strain evidence="10 11">CBS 10753</strain>
    </source>
</reference>
<feature type="compositionally biased region" description="Low complexity" evidence="8">
    <location>
        <begin position="216"/>
        <end position="227"/>
    </location>
</feature>
<feature type="compositionally biased region" description="Polar residues" evidence="8">
    <location>
        <begin position="173"/>
        <end position="190"/>
    </location>
</feature>
<evidence type="ECO:0000256" key="6">
    <source>
        <dbReference type="ARBA" id="ARBA00023163"/>
    </source>
</evidence>
<dbReference type="FunFam" id="4.10.240.10:FF:000085">
    <property type="entry name" value="Zinc cluster transcription factor CZF1"/>
    <property type="match status" value="1"/>
</dbReference>
<feature type="compositionally biased region" description="Low complexity" evidence="8">
    <location>
        <begin position="107"/>
        <end position="117"/>
    </location>
</feature>
<keyword evidence="6" id="KW-0804">Transcription</keyword>
<evidence type="ECO:0000256" key="2">
    <source>
        <dbReference type="ARBA" id="ARBA00022723"/>
    </source>
</evidence>
<dbReference type="GO" id="GO:0008270">
    <property type="term" value="F:zinc ion binding"/>
    <property type="evidence" value="ECO:0007669"/>
    <property type="project" value="InterPro"/>
</dbReference>
<keyword evidence="3" id="KW-0862">Zinc</keyword>
<feature type="compositionally biased region" description="Polar residues" evidence="8">
    <location>
        <begin position="32"/>
        <end position="41"/>
    </location>
</feature>
<dbReference type="InterPro" id="IPR001138">
    <property type="entry name" value="Zn2Cys6_DnaBD"/>
</dbReference>
<evidence type="ECO:0000256" key="5">
    <source>
        <dbReference type="ARBA" id="ARBA00023125"/>
    </source>
</evidence>